<dbReference type="RefSeq" id="WP_236865437.1">
    <property type="nucleotide sequence ID" value="NZ_BAABAZ010000004.1"/>
</dbReference>
<name>A0ABP8EHB7_9MICO</name>
<comment type="caution">
    <text evidence="1">The sequence shown here is derived from an EMBL/GenBank/DDBJ whole genome shotgun (WGS) entry which is preliminary data.</text>
</comment>
<dbReference type="InterPro" id="IPR017853">
    <property type="entry name" value="GH"/>
</dbReference>
<dbReference type="InterPro" id="IPR052974">
    <property type="entry name" value="GH79_Enzymes"/>
</dbReference>
<dbReference type="Gene3D" id="3.20.20.80">
    <property type="entry name" value="Glycosidases"/>
    <property type="match status" value="1"/>
</dbReference>
<dbReference type="PANTHER" id="PTHR36183">
    <property type="entry name" value="BETA-GLUCURONIDASE"/>
    <property type="match status" value="1"/>
</dbReference>
<evidence type="ECO:0008006" key="3">
    <source>
        <dbReference type="Google" id="ProtNLM"/>
    </source>
</evidence>
<sequence>MSIEVSSERNQPGIGKNNLGISFEATELADPRWDPSEGNVDELLSELGSPGIRFGGNKLDRSMFWTSGGETAPPGYTTVTPRDLRRVNQTVMRVGSQVTLGIPLGDFDPERGADMAKHAVEIFGDSLLAISIGNEPNGFTADGREGLQIRNPGEWDEDAYVAQAREYVDAIRGAVGDTVLLVGPGAFEGAWMTAFLEADFPGTAALSQHWYATYDCTSEEVPGRGPEWENLVDPLAHESADRLLSIGLEKADAAGVPLWVEETGPTSCPGTNDTSRTHASALWTVDYIFHAAGLGVERMNMHSMLGACAGGAPMSVVCSVQGTGENGEGELVGQPNYHAMRLASLSVGGQFLETELDGGGNMYAYAVDMDTPAAGDEKILVTVVNNNDMAESGGNEVTIDLPEGYTATRAAQIHAPSNAAKSKTGFRELAPFAETGSGVVSSKDGQLIIDLAASSATTIQFAR</sequence>
<organism evidence="1 2">
    <name type="scientific">Brevibacterium daeguense</name>
    <dbReference type="NCBI Taxonomy" id="909936"/>
    <lineage>
        <taxon>Bacteria</taxon>
        <taxon>Bacillati</taxon>
        <taxon>Actinomycetota</taxon>
        <taxon>Actinomycetes</taxon>
        <taxon>Micrococcales</taxon>
        <taxon>Brevibacteriaceae</taxon>
        <taxon>Brevibacterium</taxon>
    </lineage>
</organism>
<proteinExistence type="predicted"/>
<dbReference type="Proteomes" id="UP001501586">
    <property type="component" value="Unassembled WGS sequence"/>
</dbReference>
<evidence type="ECO:0000313" key="2">
    <source>
        <dbReference type="Proteomes" id="UP001501586"/>
    </source>
</evidence>
<reference evidence="2" key="1">
    <citation type="journal article" date="2019" name="Int. J. Syst. Evol. Microbiol.">
        <title>The Global Catalogue of Microorganisms (GCM) 10K type strain sequencing project: providing services to taxonomists for standard genome sequencing and annotation.</title>
        <authorList>
            <consortium name="The Broad Institute Genomics Platform"/>
            <consortium name="The Broad Institute Genome Sequencing Center for Infectious Disease"/>
            <person name="Wu L."/>
            <person name="Ma J."/>
        </authorList>
    </citation>
    <scope>NUCLEOTIDE SEQUENCE [LARGE SCALE GENOMIC DNA]</scope>
    <source>
        <strain evidence="2">JCM 17458</strain>
    </source>
</reference>
<dbReference type="EMBL" id="BAABAZ010000004">
    <property type="protein sequence ID" value="GAA4283357.1"/>
    <property type="molecule type" value="Genomic_DNA"/>
</dbReference>
<evidence type="ECO:0000313" key="1">
    <source>
        <dbReference type="EMBL" id="GAA4283357.1"/>
    </source>
</evidence>
<gene>
    <name evidence="1" type="ORF">GCM10022261_08880</name>
</gene>
<dbReference type="InterPro" id="IPR013780">
    <property type="entry name" value="Glyco_hydro_b"/>
</dbReference>
<accession>A0ABP8EHB7</accession>
<dbReference type="PANTHER" id="PTHR36183:SF2">
    <property type="entry name" value="BETA-GLUCURONIDASE C-TERMINAL DOMAIN-CONTAINING PROTEIN"/>
    <property type="match status" value="1"/>
</dbReference>
<keyword evidence="2" id="KW-1185">Reference proteome</keyword>
<protein>
    <recommendedName>
        <fullName evidence="3">Glycosyl hydrolase family 79</fullName>
    </recommendedName>
</protein>
<dbReference type="Gene3D" id="2.60.40.1180">
    <property type="entry name" value="Golgi alpha-mannosidase II"/>
    <property type="match status" value="1"/>
</dbReference>
<dbReference type="SUPFAM" id="SSF51445">
    <property type="entry name" value="(Trans)glycosidases"/>
    <property type="match status" value="1"/>
</dbReference>